<dbReference type="CDD" id="cd04301">
    <property type="entry name" value="NAT_SF"/>
    <property type="match status" value="1"/>
</dbReference>
<reference evidence="2 3" key="1">
    <citation type="submission" date="2021-01" db="EMBL/GenBank/DDBJ databases">
        <title>Genome public.</title>
        <authorList>
            <person name="Liu C."/>
            <person name="Sun Q."/>
        </authorList>
    </citation>
    <scope>NUCLEOTIDE SEQUENCE [LARGE SCALE GENOMIC DNA]</scope>
    <source>
        <strain evidence="2 3">YIM B02515</strain>
    </source>
</reference>
<evidence type="ECO:0000313" key="3">
    <source>
        <dbReference type="Proteomes" id="UP000632377"/>
    </source>
</evidence>
<organism evidence="2 3">
    <name type="scientific">Clostridium rhizosphaerae</name>
    <dbReference type="NCBI Taxonomy" id="2803861"/>
    <lineage>
        <taxon>Bacteria</taxon>
        <taxon>Bacillati</taxon>
        <taxon>Bacillota</taxon>
        <taxon>Clostridia</taxon>
        <taxon>Eubacteriales</taxon>
        <taxon>Clostridiaceae</taxon>
        <taxon>Clostridium</taxon>
    </lineage>
</organism>
<evidence type="ECO:0000259" key="1">
    <source>
        <dbReference type="PROSITE" id="PS51186"/>
    </source>
</evidence>
<dbReference type="InterPro" id="IPR000182">
    <property type="entry name" value="GNAT_dom"/>
</dbReference>
<name>A0ABS1TEG0_9CLOT</name>
<dbReference type="Gene3D" id="3.40.630.30">
    <property type="match status" value="1"/>
</dbReference>
<feature type="domain" description="N-acetyltransferase" evidence="1">
    <location>
        <begin position="6"/>
        <end position="151"/>
    </location>
</feature>
<dbReference type="RefSeq" id="WP_202750518.1">
    <property type="nucleotide sequence ID" value="NZ_JAESWC010000018.1"/>
</dbReference>
<dbReference type="InterPro" id="IPR016181">
    <property type="entry name" value="Acyl_CoA_acyltransferase"/>
</dbReference>
<accession>A0ABS1TEG0</accession>
<evidence type="ECO:0000313" key="2">
    <source>
        <dbReference type="EMBL" id="MBL4937768.1"/>
    </source>
</evidence>
<comment type="caution">
    <text evidence="2">The sequence shown here is derived from an EMBL/GenBank/DDBJ whole genome shotgun (WGS) entry which is preliminary data.</text>
</comment>
<dbReference type="PROSITE" id="PS51186">
    <property type="entry name" value="GNAT"/>
    <property type="match status" value="1"/>
</dbReference>
<gene>
    <name evidence="2" type="ORF">JK636_18850</name>
</gene>
<proteinExistence type="predicted"/>
<dbReference type="EMBL" id="JAESWC010000018">
    <property type="protein sequence ID" value="MBL4937768.1"/>
    <property type="molecule type" value="Genomic_DNA"/>
</dbReference>
<dbReference type="SUPFAM" id="SSF55729">
    <property type="entry name" value="Acyl-CoA N-acyltransferases (Nat)"/>
    <property type="match status" value="1"/>
</dbReference>
<dbReference type="Proteomes" id="UP000632377">
    <property type="component" value="Unassembled WGS sequence"/>
</dbReference>
<sequence>MEIKFMLTENISEKENKEITEINNICFADIPDEECELDFVDVSFGKFIMYDNNKAIGSCGIHKRKCEYVGEEYILGGFGELAILPQYRGNGYGKVLAEKAIEKLYEISCDIASLCVDRKHNAYKLYQLLGYIFLQRDAYFIDALGKEKTNDSVMIIGIKNKELPDKILNTNYKFHYGKDKGYW</sequence>
<keyword evidence="3" id="KW-1185">Reference proteome</keyword>
<protein>
    <submittedName>
        <fullName evidence="2">GNAT family N-acetyltransferase</fullName>
    </submittedName>
</protein>
<dbReference type="Pfam" id="PF00583">
    <property type="entry name" value="Acetyltransf_1"/>
    <property type="match status" value="1"/>
</dbReference>